<evidence type="ECO:0000256" key="3">
    <source>
        <dbReference type="ARBA" id="ARBA00023004"/>
    </source>
</evidence>
<dbReference type="Gene3D" id="2.60.120.650">
    <property type="entry name" value="Cupin"/>
    <property type="match status" value="1"/>
</dbReference>
<feature type="domain" description="JmjC" evidence="4">
    <location>
        <begin position="76"/>
        <end position="228"/>
    </location>
</feature>
<evidence type="ECO:0000259" key="4">
    <source>
        <dbReference type="PROSITE" id="PS51184"/>
    </source>
</evidence>
<keyword evidence="2" id="KW-0479">Metal-binding</keyword>
<proteinExistence type="predicted"/>
<dbReference type="PROSITE" id="PS51184">
    <property type="entry name" value="JMJC"/>
    <property type="match status" value="1"/>
</dbReference>
<dbReference type="Pfam" id="PF08007">
    <property type="entry name" value="JmjC_2"/>
    <property type="match status" value="1"/>
</dbReference>
<accession>A0ABW4AAA4</accession>
<comment type="caution">
    <text evidence="5">The sequence shown here is derived from an EMBL/GenBank/DDBJ whole genome shotgun (WGS) entry which is preliminary data.</text>
</comment>
<evidence type="ECO:0000313" key="6">
    <source>
        <dbReference type="Proteomes" id="UP001597183"/>
    </source>
</evidence>
<name>A0ABW4AAA4_9ACTN</name>
<reference evidence="6" key="1">
    <citation type="journal article" date="2019" name="Int. J. Syst. Evol. Microbiol.">
        <title>The Global Catalogue of Microorganisms (GCM) 10K type strain sequencing project: providing services to taxonomists for standard genome sequencing and annotation.</title>
        <authorList>
            <consortium name="The Broad Institute Genomics Platform"/>
            <consortium name="The Broad Institute Genome Sequencing Center for Infectious Disease"/>
            <person name="Wu L."/>
            <person name="Ma J."/>
        </authorList>
    </citation>
    <scope>NUCLEOTIDE SEQUENCE [LARGE SCALE GENOMIC DNA]</scope>
    <source>
        <strain evidence="6">CCM 7526</strain>
    </source>
</reference>
<dbReference type="Proteomes" id="UP001597183">
    <property type="component" value="Unassembled WGS sequence"/>
</dbReference>
<gene>
    <name evidence="5" type="ORF">ACFQ5G_17845</name>
</gene>
<dbReference type="PANTHER" id="PTHR13096">
    <property type="entry name" value="MINA53 MYC INDUCED NUCLEAR ANTIGEN"/>
    <property type="match status" value="1"/>
</dbReference>
<keyword evidence="6" id="KW-1185">Reference proteome</keyword>
<dbReference type="InterPro" id="IPR039994">
    <property type="entry name" value="NO66-like"/>
</dbReference>
<dbReference type="SUPFAM" id="SSF51197">
    <property type="entry name" value="Clavaminate synthase-like"/>
    <property type="match status" value="1"/>
</dbReference>
<evidence type="ECO:0000256" key="2">
    <source>
        <dbReference type="ARBA" id="ARBA00022723"/>
    </source>
</evidence>
<dbReference type="EMBL" id="JBHTMK010000022">
    <property type="protein sequence ID" value="MFD1367221.1"/>
    <property type="molecule type" value="Genomic_DNA"/>
</dbReference>
<organism evidence="5 6">
    <name type="scientific">Actinoplanes sichuanensis</name>
    <dbReference type="NCBI Taxonomy" id="512349"/>
    <lineage>
        <taxon>Bacteria</taxon>
        <taxon>Bacillati</taxon>
        <taxon>Actinomycetota</taxon>
        <taxon>Actinomycetes</taxon>
        <taxon>Micromonosporales</taxon>
        <taxon>Micromonosporaceae</taxon>
        <taxon>Actinoplanes</taxon>
    </lineage>
</organism>
<protein>
    <submittedName>
        <fullName evidence="5">JmjC domain-containing protein</fullName>
    </submittedName>
</protein>
<dbReference type="PANTHER" id="PTHR13096:SF8">
    <property type="entry name" value="RIBOSOMAL OXYGENASE 1"/>
    <property type="match status" value="1"/>
</dbReference>
<evidence type="ECO:0000256" key="1">
    <source>
        <dbReference type="ARBA" id="ARBA00001954"/>
    </source>
</evidence>
<sequence length="304" mass="33237">MMADWPTQPALHAPPDDGRLPAVVNVKLINDYLASGTAPHDQLIVIKDGAALHSRAYTTDGYLDPGKIAKWRGRGYTIQLRNMHRWCPSVHAICAAIQDETGYGTYATGFVTPAGGQGLHHHWDQNMGLIYQLAGRKTWQLWEPGVEEPHREKFASNAPPGSAVLNRMKTMRPDYEFDLGPGQILALPRGWMHNPHALGQTEESVHVTLVARERTGYWIAGKLAQAALDSAPLRRVIPPGNVVDPGAFAKQVAEARDLLTQWLADADVTALAGELLAAARAEPNVDYISHAPGQNLIGNHQSNR</sequence>
<evidence type="ECO:0000313" key="5">
    <source>
        <dbReference type="EMBL" id="MFD1367221.1"/>
    </source>
</evidence>
<comment type="cofactor">
    <cofactor evidence="1">
        <name>Fe(2+)</name>
        <dbReference type="ChEBI" id="CHEBI:29033"/>
    </cofactor>
</comment>
<dbReference type="InterPro" id="IPR003347">
    <property type="entry name" value="JmjC_dom"/>
</dbReference>
<keyword evidence="3" id="KW-0408">Iron</keyword>